<dbReference type="InterPro" id="IPR035979">
    <property type="entry name" value="RBD_domain_sf"/>
</dbReference>
<name>X0TM36_9ZZZZ</name>
<dbReference type="EMBL" id="BARS01009616">
    <property type="protein sequence ID" value="GAF77150.1"/>
    <property type="molecule type" value="Genomic_DNA"/>
</dbReference>
<keyword evidence="1" id="KW-0694">RNA-binding</keyword>
<dbReference type="InterPro" id="IPR012677">
    <property type="entry name" value="Nucleotide-bd_a/b_plait_sf"/>
</dbReference>
<reference evidence="4" key="1">
    <citation type="journal article" date="2014" name="Front. Microbiol.">
        <title>High frequency of phylogenetically diverse reductive dehalogenase-homologous genes in deep subseafloor sedimentary metagenomes.</title>
        <authorList>
            <person name="Kawai M."/>
            <person name="Futagami T."/>
            <person name="Toyoda A."/>
            <person name="Takaki Y."/>
            <person name="Nishi S."/>
            <person name="Hori S."/>
            <person name="Arai W."/>
            <person name="Tsubouchi T."/>
            <person name="Morono Y."/>
            <person name="Uchiyama I."/>
            <person name="Ito T."/>
            <person name="Fujiyama A."/>
            <person name="Inagaki F."/>
            <person name="Takami H."/>
        </authorList>
    </citation>
    <scope>NUCLEOTIDE SEQUENCE</scope>
    <source>
        <strain evidence="4">Expedition CK06-06</strain>
    </source>
</reference>
<feature type="domain" description="RRM" evidence="3">
    <location>
        <begin position="1"/>
        <end position="79"/>
    </location>
</feature>
<dbReference type="InterPro" id="IPR000504">
    <property type="entry name" value="RRM_dom"/>
</dbReference>
<dbReference type="GO" id="GO:0003723">
    <property type="term" value="F:RNA binding"/>
    <property type="evidence" value="ECO:0007669"/>
    <property type="project" value="UniProtKB-KW"/>
</dbReference>
<dbReference type="PROSITE" id="PS50102">
    <property type="entry name" value="RRM"/>
    <property type="match status" value="1"/>
</dbReference>
<dbReference type="Pfam" id="PF00076">
    <property type="entry name" value="RRM_1"/>
    <property type="match status" value="1"/>
</dbReference>
<gene>
    <name evidence="4" type="ORF">S01H1_18042</name>
</gene>
<feature type="region of interest" description="Disordered" evidence="2">
    <location>
        <begin position="76"/>
        <end position="100"/>
    </location>
</feature>
<dbReference type="Gene3D" id="3.30.70.330">
    <property type="match status" value="1"/>
</dbReference>
<dbReference type="SUPFAM" id="SSF54928">
    <property type="entry name" value="RNA-binding domain, RBD"/>
    <property type="match status" value="1"/>
</dbReference>
<dbReference type="PANTHER" id="PTHR48027">
    <property type="entry name" value="HETEROGENEOUS NUCLEAR RIBONUCLEOPROTEIN 87F-RELATED"/>
    <property type="match status" value="1"/>
</dbReference>
<dbReference type="InterPro" id="IPR052462">
    <property type="entry name" value="SLIRP/GR-RBP-like"/>
</dbReference>
<dbReference type="SMART" id="SM00360">
    <property type="entry name" value="RRM"/>
    <property type="match status" value="1"/>
</dbReference>
<proteinExistence type="predicted"/>
<comment type="caution">
    <text evidence="4">The sequence shown here is derived from an EMBL/GenBank/DDBJ whole genome shotgun (WGS) entry which is preliminary data.</text>
</comment>
<protein>
    <recommendedName>
        <fullName evidence="3">RRM domain-containing protein</fullName>
    </recommendedName>
</protein>
<evidence type="ECO:0000256" key="1">
    <source>
        <dbReference type="ARBA" id="ARBA00022884"/>
    </source>
</evidence>
<evidence type="ECO:0000256" key="2">
    <source>
        <dbReference type="SAM" id="MobiDB-lite"/>
    </source>
</evidence>
<evidence type="ECO:0000259" key="3">
    <source>
        <dbReference type="PROSITE" id="PS50102"/>
    </source>
</evidence>
<accession>X0TM36</accession>
<organism evidence="4">
    <name type="scientific">marine sediment metagenome</name>
    <dbReference type="NCBI Taxonomy" id="412755"/>
    <lineage>
        <taxon>unclassified sequences</taxon>
        <taxon>metagenomes</taxon>
        <taxon>ecological metagenomes</taxon>
    </lineage>
</organism>
<feature type="compositionally biased region" description="Gly residues" evidence="2">
    <location>
        <begin position="84"/>
        <end position="100"/>
    </location>
</feature>
<sequence length="100" mass="10690">MNIYIGKLSREAIAVDLRHAFERFGQVASATIIRDKVTSRSRGFGFVEMPNEAEAQAAISGLNGKELKGQRIIVKKALPRPEGRQGGGRPGGGSQGGGRR</sequence>
<evidence type="ECO:0000313" key="4">
    <source>
        <dbReference type="EMBL" id="GAF77150.1"/>
    </source>
</evidence>
<dbReference type="AlphaFoldDB" id="X0TM36"/>